<dbReference type="InterPro" id="IPR000847">
    <property type="entry name" value="LysR_HTH_N"/>
</dbReference>
<dbReference type="EMBL" id="JAKIKT010000002">
    <property type="protein sequence ID" value="MCL2913853.1"/>
    <property type="molecule type" value="Genomic_DNA"/>
</dbReference>
<name>A0ABT0N5Z9_9GAMM</name>
<sequence>MNLRHLSFRLLQVFQEVVRQGSITAAAKALHLTQPTVSMQLKKLTELVGEPLLESRGGQLKPTEIGRELYQAVADVFTRFDDFNALLAQSREGRAGHINIGLVTTAKYVMPRILGAFYRHFPKVEVTLNIGNRAHVMSRFEQQLDDLYLFSHPPTGEQVRSARIIQNPLQLIAPRDHWAAAETHLSFSELTRERFLIREPGSATRMMFESWLSRQGHELRHTMQIESNEAIRLSVVSGLGLSVISGHTLQEGRERPAVLNVEGFPLKSHWYLVSRRDRRLSYAADQLVKFMASHLWDCIEPSWVAEDLSTLLEWSGETA</sequence>
<dbReference type="InterPro" id="IPR036388">
    <property type="entry name" value="WH-like_DNA-bd_sf"/>
</dbReference>
<dbReference type="Gene3D" id="1.10.10.10">
    <property type="entry name" value="Winged helix-like DNA-binding domain superfamily/Winged helix DNA-binding domain"/>
    <property type="match status" value="1"/>
</dbReference>
<dbReference type="PANTHER" id="PTHR30126">
    <property type="entry name" value="HTH-TYPE TRANSCRIPTIONAL REGULATOR"/>
    <property type="match status" value="1"/>
</dbReference>
<proteinExistence type="inferred from homology"/>
<evidence type="ECO:0000313" key="6">
    <source>
        <dbReference type="EMBL" id="MCL2913853.1"/>
    </source>
</evidence>
<dbReference type="Proteomes" id="UP001202831">
    <property type="component" value="Unassembled WGS sequence"/>
</dbReference>
<evidence type="ECO:0000256" key="2">
    <source>
        <dbReference type="ARBA" id="ARBA00023015"/>
    </source>
</evidence>
<dbReference type="Gene3D" id="3.40.190.290">
    <property type="match status" value="1"/>
</dbReference>
<dbReference type="SUPFAM" id="SSF53850">
    <property type="entry name" value="Periplasmic binding protein-like II"/>
    <property type="match status" value="1"/>
</dbReference>
<keyword evidence="2" id="KW-0805">Transcription regulation</keyword>
<dbReference type="PROSITE" id="PS50931">
    <property type="entry name" value="HTH_LYSR"/>
    <property type="match status" value="1"/>
</dbReference>
<evidence type="ECO:0000259" key="5">
    <source>
        <dbReference type="PROSITE" id="PS50931"/>
    </source>
</evidence>
<evidence type="ECO:0000256" key="1">
    <source>
        <dbReference type="ARBA" id="ARBA00009437"/>
    </source>
</evidence>
<dbReference type="Pfam" id="PF00126">
    <property type="entry name" value="HTH_1"/>
    <property type="match status" value="1"/>
</dbReference>
<dbReference type="Pfam" id="PF03466">
    <property type="entry name" value="LysR_substrate"/>
    <property type="match status" value="1"/>
</dbReference>
<keyword evidence="4" id="KW-0804">Transcription</keyword>
<accession>A0ABT0N5Z9</accession>
<organism evidence="6 7">
    <name type="scientific">Shewanella corallii</name>
    <dbReference type="NCBI Taxonomy" id="560080"/>
    <lineage>
        <taxon>Bacteria</taxon>
        <taxon>Pseudomonadati</taxon>
        <taxon>Pseudomonadota</taxon>
        <taxon>Gammaproteobacteria</taxon>
        <taxon>Alteromonadales</taxon>
        <taxon>Shewanellaceae</taxon>
        <taxon>Shewanella</taxon>
    </lineage>
</organism>
<dbReference type="InterPro" id="IPR005119">
    <property type="entry name" value="LysR_subst-bd"/>
</dbReference>
<evidence type="ECO:0000256" key="3">
    <source>
        <dbReference type="ARBA" id="ARBA00023125"/>
    </source>
</evidence>
<dbReference type="PRINTS" id="PR00039">
    <property type="entry name" value="HTHLYSR"/>
</dbReference>
<gene>
    <name evidence="6" type="ORF">L2725_08610</name>
</gene>
<dbReference type="PANTHER" id="PTHR30126:SF5">
    <property type="entry name" value="HTH-TYPE TRANSCRIPTIONAL ACTIVATOR CMPR"/>
    <property type="match status" value="1"/>
</dbReference>
<dbReference type="SUPFAM" id="SSF46785">
    <property type="entry name" value="Winged helix' DNA-binding domain"/>
    <property type="match status" value="1"/>
</dbReference>
<keyword evidence="3" id="KW-0238">DNA-binding</keyword>
<comment type="caution">
    <text evidence="6">The sequence shown here is derived from an EMBL/GenBank/DDBJ whole genome shotgun (WGS) entry which is preliminary data.</text>
</comment>
<reference evidence="6 7" key="1">
    <citation type="submission" date="2022-01" db="EMBL/GenBank/DDBJ databases">
        <title>Whole genome-based taxonomy of the Shewanellaceae.</title>
        <authorList>
            <person name="Martin-Rodriguez A.J."/>
        </authorList>
    </citation>
    <scope>NUCLEOTIDE SEQUENCE [LARGE SCALE GENOMIC DNA]</scope>
    <source>
        <strain evidence="6 7">DSM 21332</strain>
    </source>
</reference>
<keyword evidence="7" id="KW-1185">Reference proteome</keyword>
<evidence type="ECO:0000256" key="4">
    <source>
        <dbReference type="ARBA" id="ARBA00023163"/>
    </source>
</evidence>
<evidence type="ECO:0000313" key="7">
    <source>
        <dbReference type="Proteomes" id="UP001202831"/>
    </source>
</evidence>
<protein>
    <submittedName>
        <fullName evidence="6">LysR family transcriptional regulator</fullName>
    </submittedName>
</protein>
<feature type="domain" description="HTH lysR-type" evidence="5">
    <location>
        <begin position="6"/>
        <end position="63"/>
    </location>
</feature>
<comment type="similarity">
    <text evidence="1">Belongs to the LysR transcriptional regulatory family.</text>
</comment>
<dbReference type="RefSeq" id="WP_249248564.1">
    <property type="nucleotide sequence ID" value="NZ_JAKIKT010000002.1"/>
</dbReference>
<dbReference type="InterPro" id="IPR036390">
    <property type="entry name" value="WH_DNA-bd_sf"/>
</dbReference>